<proteinExistence type="predicted"/>
<keyword evidence="1" id="KW-0732">Signal</keyword>
<organism evidence="2 3">
    <name type="scientific">Rheinheimera pacifica</name>
    <dbReference type="NCBI Taxonomy" id="173990"/>
    <lineage>
        <taxon>Bacteria</taxon>
        <taxon>Pseudomonadati</taxon>
        <taxon>Pseudomonadota</taxon>
        <taxon>Gammaproteobacteria</taxon>
        <taxon>Chromatiales</taxon>
        <taxon>Chromatiaceae</taxon>
        <taxon>Rheinheimera</taxon>
    </lineage>
</organism>
<dbReference type="Proteomes" id="UP000199371">
    <property type="component" value="Unassembled WGS sequence"/>
</dbReference>
<dbReference type="RefSeq" id="WP_092796437.1">
    <property type="nucleotide sequence ID" value="NZ_FNXF01000019.1"/>
</dbReference>
<name>A0A1H6NCG3_9GAMM</name>
<keyword evidence="3" id="KW-1185">Reference proteome</keyword>
<dbReference type="AlphaFoldDB" id="A0A1H6NCG3"/>
<dbReference type="OrthoDB" id="280897at2"/>
<evidence type="ECO:0000313" key="2">
    <source>
        <dbReference type="EMBL" id="SEI10435.1"/>
    </source>
</evidence>
<feature type="chain" id="PRO_5011502519" description="Cytochrome c domain-containing protein" evidence="1">
    <location>
        <begin position="20"/>
        <end position="598"/>
    </location>
</feature>
<gene>
    <name evidence="2" type="ORF">SAMN05660691_03697</name>
</gene>
<reference evidence="3" key="1">
    <citation type="submission" date="2016-10" db="EMBL/GenBank/DDBJ databases">
        <authorList>
            <person name="Varghese N."/>
            <person name="Submissions S."/>
        </authorList>
    </citation>
    <scope>NUCLEOTIDE SEQUENCE [LARGE SCALE GENOMIC DNA]</scope>
    <source>
        <strain evidence="3">DSM 17616</strain>
    </source>
</reference>
<dbReference type="STRING" id="173990.SAMN05660691_03697"/>
<feature type="signal peptide" evidence="1">
    <location>
        <begin position="1"/>
        <end position="19"/>
    </location>
</feature>
<evidence type="ECO:0008006" key="4">
    <source>
        <dbReference type="Google" id="ProtNLM"/>
    </source>
</evidence>
<evidence type="ECO:0000256" key="1">
    <source>
        <dbReference type="SAM" id="SignalP"/>
    </source>
</evidence>
<protein>
    <recommendedName>
        <fullName evidence="4">Cytochrome c domain-containing protein</fullName>
    </recommendedName>
</protein>
<sequence length="598" mass="65315">MKLMIFTASCLLCTLPLLAEDTTPSSIDYAMYFQSSIKDAEYCSMKLVSGQLQAVNKYNGKLISNPAMTCPDMFSWKLFAEVITDKFWSHWADEQQNWPAEPYPLCQAGQKPAVGMQCCLPGDKNNSTEHCPVFPGEQFKSQLITLAKAKPENAEAHARSSALKRHTRLPFHSQLNPLTKVSSEAMLKAAQSGSAGGVSCSAVPVNGRTENMIPAIYKAFNPADAESVGRVIRQTNAELTVRNQTFHDYLFRNNLYNANGALDVFFASQANMLQDAPYRKANRSAKAGQAPQLVKIDLPPDAVMIKSNWLYQGLVAQLGMNADASAYASKYLATQIDLNALGLSAESGASCNLEGIHYLVAFHISSKDIPNWVWTTFEHIALPGRCDVTGCNDAYGYSSADQRPANTAANYVVPNQQSDKLNQSSIVFNPDAGYPTESIRQEWQQLLSAMSIGTGSSNNPYEPAATNKAWLNYRLKGSQVEFVNAIGQPTFLGNSVTEAGFMDGSSCIGCHARAGVAALGTKPGEKLNPATSFKHFLALSVFETSLSDFGYFRSHSGTPNPTWYYRDNNSSPQMEVMQADFIWGFLNAQPLVTSDSAK</sequence>
<evidence type="ECO:0000313" key="3">
    <source>
        <dbReference type="Proteomes" id="UP000199371"/>
    </source>
</evidence>
<accession>A0A1H6NCG3</accession>
<dbReference type="EMBL" id="FNXF01000019">
    <property type="protein sequence ID" value="SEI10435.1"/>
    <property type="molecule type" value="Genomic_DNA"/>
</dbReference>